<evidence type="ECO:0000256" key="1">
    <source>
        <dbReference type="ARBA" id="ARBA00001946"/>
    </source>
</evidence>
<dbReference type="EMBL" id="PISE01000066">
    <property type="protein sequence ID" value="PKG21701.1"/>
    <property type="molecule type" value="Genomic_DNA"/>
</dbReference>
<comment type="caution">
    <text evidence="8">The sequence shown here is derived from an EMBL/GenBank/DDBJ whole genome shotgun (WGS) entry which is preliminary data.</text>
</comment>
<evidence type="ECO:0000259" key="7">
    <source>
        <dbReference type="PROSITE" id="PS50126"/>
    </source>
</evidence>
<dbReference type="InterPro" id="IPR004659">
    <property type="entry name" value="RNase_E/G"/>
</dbReference>
<dbReference type="GO" id="GO:0005737">
    <property type="term" value="C:cytoplasm"/>
    <property type="evidence" value="ECO:0007669"/>
    <property type="project" value="TreeGrafter"/>
</dbReference>
<evidence type="ECO:0000313" key="8">
    <source>
        <dbReference type="EMBL" id="PKG21701.1"/>
    </source>
</evidence>
<keyword evidence="9" id="KW-1185">Reference proteome</keyword>
<proteinExistence type="predicted"/>
<keyword evidence="3" id="KW-0378">Hydrolase</keyword>
<evidence type="ECO:0000256" key="4">
    <source>
        <dbReference type="ARBA" id="ARBA00022842"/>
    </source>
</evidence>
<dbReference type="GO" id="GO:0016787">
    <property type="term" value="F:hydrolase activity"/>
    <property type="evidence" value="ECO:0007669"/>
    <property type="project" value="UniProtKB-KW"/>
</dbReference>
<evidence type="ECO:0000256" key="6">
    <source>
        <dbReference type="SAM" id="Coils"/>
    </source>
</evidence>
<dbReference type="SMART" id="SM00316">
    <property type="entry name" value="S1"/>
    <property type="match status" value="1"/>
</dbReference>
<dbReference type="Gene3D" id="3.40.1260.20">
    <property type="entry name" value="Ribonuclease E, catalytic domain"/>
    <property type="match status" value="1"/>
</dbReference>
<organism evidence="8 9">
    <name type="scientific">Niallia nealsonii</name>
    <dbReference type="NCBI Taxonomy" id="115979"/>
    <lineage>
        <taxon>Bacteria</taxon>
        <taxon>Bacillati</taxon>
        <taxon>Bacillota</taxon>
        <taxon>Bacilli</taxon>
        <taxon>Bacillales</taxon>
        <taxon>Bacillaceae</taxon>
        <taxon>Niallia</taxon>
    </lineage>
</organism>
<keyword evidence="2" id="KW-0479">Metal-binding</keyword>
<dbReference type="GO" id="GO:0046872">
    <property type="term" value="F:metal ion binding"/>
    <property type="evidence" value="ECO:0007669"/>
    <property type="project" value="UniProtKB-KW"/>
</dbReference>
<evidence type="ECO:0000256" key="3">
    <source>
        <dbReference type="ARBA" id="ARBA00022801"/>
    </source>
</evidence>
<dbReference type="Gene3D" id="2.40.50.140">
    <property type="entry name" value="Nucleic acid-binding proteins"/>
    <property type="match status" value="1"/>
</dbReference>
<dbReference type="Pfam" id="PF10150">
    <property type="entry name" value="RNase_E_G"/>
    <property type="match status" value="1"/>
</dbReference>
<dbReference type="GO" id="GO:0006364">
    <property type="term" value="P:rRNA processing"/>
    <property type="evidence" value="ECO:0007669"/>
    <property type="project" value="TreeGrafter"/>
</dbReference>
<dbReference type="PANTHER" id="PTHR30001">
    <property type="entry name" value="RIBONUCLEASE"/>
    <property type="match status" value="1"/>
</dbReference>
<dbReference type="InterPro" id="IPR012340">
    <property type="entry name" value="NA-bd_OB-fold"/>
</dbReference>
<feature type="coiled-coil region" evidence="6">
    <location>
        <begin position="176"/>
        <end position="203"/>
    </location>
</feature>
<gene>
    <name evidence="8" type="ORF">CWS01_21265</name>
</gene>
<accession>A0A2N0YWS0</accession>
<sequence>MNRVLVNRKTREKRFAFIKENKLERLYIQQPAQNSSVGNIYLGQATKVVPGMNAVFIEIGEGKAGYLPKEQLASFIKDARPLEQKKKVNITSFVKQGERILVQVVKDTAGTKGPKLTGLIELAGENIIYIPTGRYIAVSKKIAAKEQSDFLRAFGSAATTETEGLIFRTSAANCTEQQLTEELEMLRKNYQELKINAGQFKKVALLKEEDDFDKELISVLEKLETGEVIIDDLLESKKWAKRFPAFDVKFYQQTKGLFTYYEVENDIEKALNRIVWLKNGAYIIIDEAEAFTMVDVNTGKFEGKQEREDTVFQTNKLACEEVARQLKIRDISGIVLVDFIDMPVKNQQKIQSQMITELQKDSRQTKVVGFTSLGILQITRKKTVNTLKEVRQSKCMVCNGTGYVLSAESVAFQLERELWEYKTTDCELVLIEATLDVTHIFSGANEEHKKRFEELLSCKIRFTASELPKPYYRISYVGSLN</sequence>
<dbReference type="GO" id="GO:0004540">
    <property type="term" value="F:RNA nuclease activity"/>
    <property type="evidence" value="ECO:0007669"/>
    <property type="project" value="InterPro"/>
</dbReference>
<dbReference type="InterPro" id="IPR003029">
    <property type="entry name" value="S1_domain"/>
</dbReference>
<comment type="cofactor">
    <cofactor evidence="1">
        <name>Mg(2+)</name>
        <dbReference type="ChEBI" id="CHEBI:18420"/>
    </cofactor>
</comment>
<evidence type="ECO:0000313" key="9">
    <source>
        <dbReference type="Proteomes" id="UP000233375"/>
    </source>
</evidence>
<dbReference type="OrthoDB" id="9804278at2"/>
<name>A0A2N0YWS0_9BACI</name>
<reference evidence="8 9" key="1">
    <citation type="journal article" date="2003" name="Int. J. Syst. Evol. Microbiol.">
        <title>Bacillus nealsonii sp. nov., isolated from a spacecraft-assembly facility, whose spores are gamma-radiation resistant.</title>
        <authorList>
            <person name="Venkateswaran K."/>
            <person name="Kempf M."/>
            <person name="Chen F."/>
            <person name="Satomi M."/>
            <person name="Nicholson W."/>
            <person name="Kern R."/>
        </authorList>
    </citation>
    <scope>NUCLEOTIDE SEQUENCE [LARGE SCALE GENOMIC DNA]</scope>
    <source>
        <strain evidence="8 9">FO-92</strain>
    </source>
</reference>
<dbReference type="CDD" id="cd04453">
    <property type="entry name" value="S1_RNase_E"/>
    <property type="match status" value="1"/>
</dbReference>
<protein>
    <submittedName>
        <fullName evidence="8">Ribonuclease E/G</fullName>
    </submittedName>
</protein>
<dbReference type="PROSITE" id="PS50126">
    <property type="entry name" value="S1"/>
    <property type="match status" value="1"/>
</dbReference>
<feature type="domain" description="S1 motif" evidence="7">
    <location>
        <begin position="38"/>
        <end position="125"/>
    </location>
</feature>
<dbReference type="Proteomes" id="UP000233375">
    <property type="component" value="Unassembled WGS sequence"/>
</dbReference>
<dbReference type="AlphaFoldDB" id="A0A2N0YWS0"/>
<keyword evidence="5" id="KW-0694">RNA-binding</keyword>
<dbReference type="GO" id="GO:0003723">
    <property type="term" value="F:RNA binding"/>
    <property type="evidence" value="ECO:0007669"/>
    <property type="project" value="UniProtKB-KW"/>
</dbReference>
<dbReference type="NCBIfam" id="TIGR00757">
    <property type="entry name" value="RNaseEG"/>
    <property type="match status" value="1"/>
</dbReference>
<keyword evidence="6" id="KW-0175">Coiled coil</keyword>
<evidence type="ECO:0000256" key="5">
    <source>
        <dbReference type="ARBA" id="ARBA00022884"/>
    </source>
</evidence>
<evidence type="ECO:0000256" key="2">
    <source>
        <dbReference type="ARBA" id="ARBA00022723"/>
    </source>
</evidence>
<dbReference type="PANTHER" id="PTHR30001:SF0">
    <property type="entry name" value="RIBONUCLEASE G"/>
    <property type="match status" value="1"/>
</dbReference>
<keyword evidence="4" id="KW-0460">Magnesium</keyword>
<dbReference type="SUPFAM" id="SSF50249">
    <property type="entry name" value="Nucleic acid-binding proteins"/>
    <property type="match status" value="1"/>
</dbReference>
<dbReference type="RefSeq" id="WP_101179419.1">
    <property type="nucleotide sequence ID" value="NZ_PISE01000066.1"/>
</dbReference>
<dbReference type="InterPro" id="IPR019307">
    <property type="entry name" value="RNA-bd_AU-1/RNase_E/G"/>
</dbReference>